<dbReference type="Pfam" id="PF00582">
    <property type="entry name" value="Usp"/>
    <property type="match status" value="1"/>
</dbReference>
<organism evidence="3 4">
    <name type="scientific">Algibacter lectus</name>
    <dbReference type="NCBI Taxonomy" id="221126"/>
    <lineage>
        <taxon>Bacteria</taxon>
        <taxon>Pseudomonadati</taxon>
        <taxon>Bacteroidota</taxon>
        <taxon>Flavobacteriia</taxon>
        <taxon>Flavobacteriales</taxon>
        <taxon>Flavobacteriaceae</taxon>
        <taxon>Algibacter</taxon>
    </lineage>
</organism>
<dbReference type="OrthoDB" id="9788959at2"/>
<dbReference type="Proteomes" id="UP000029644">
    <property type="component" value="Unassembled WGS sequence"/>
</dbReference>
<dbReference type="SUPFAM" id="SSF52402">
    <property type="entry name" value="Adenine nucleotide alpha hydrolases-like"/>
    <property type="match status" value="2"/>
</dbReference>
<dbReference type="CDD" id="cd00293">
    <property type="entry name" value="USP-like"/>
    <property type="match status" value="1"/>
</dbReference>
<protein>
    <submittedName>
        <fullName evidence="3">UspA protein</fullName>
    </submittedName>
</protein>
<evidence type="ECO:0000313" key="3">
    <source>
        <dbReference type="EMBL" id="GAL62615.1"/>
    </source>
</evidence>
<gene>
    <name evidence="3" type="ORF">JCM19300_276</name>
</gene>
<dbReference type="PANTHER" id="PTHR46268:SF6">
    <property type="entry name" value="UNIVERSAL STRESS PROTEIN UP12"/>
    <property type="match status" value="1"/>
</dbReference>
<feature type="domain" description="UspA" evidence="2">
    <location>
        <begin position="1"/>
        <end position="143"/>
    </location>
</feature>
<dbReference type="PANTHER" id="PTHR46268">
    <property type="entry name" value="STRESS RESPONSE PROTEIN NHAX"/>
    <property type="match status" value="1"/>
</dbReference>
<dbReference type="EMBL" id="BBNQ01000007">
    <property type="protein sequence ID" value="GAL62615.1"/>
    <property type="molecule type" value="Genomic_DNA"/>
</dbReference>
<dbReference type="Gene3D" id="3.40.50.12370">
    <property type="match status" value="1"/>
</dbReference>
<dbReference type="RefSeq" id="WP_042504540.1">
    <property type="nucleotide sequence ID" value="NZ_BBNQ01000007.1"/>
</dbReference>
<name>A0A090VCV5_9FLAO</name>
<dbReference type="AlphaFoldDB" id="A0A090VCV5"/>
<proteinExistence type="inferred from homology"/>
<dbReference type="InterPro" id="IPR006016">
    <property type="entry name" value="UspA"/>
</dbReference>
<accession>A0A090VCV5</accession>
<evidence type="ECO:0000259" key="2">
    <source>
        <dbReference type="Pfam" id="PF00582"/>
    </source>
</evidence>
<evidence type="ECO:0000256" key="1">
    <source>
        <dbReference type="ARBA" id="ARBA00008791"/>
    </source>
</evidence>
<evidence type="ECO:0000313" key="4">
    <source>
        <dbReference type="Proteomes" id="UP000029644"/>
    </source>
</evidence>
<sequence>MKTILYATDCTKNDASALKYAYRFSYIMKADLHVLHVYDFPPIHLSVIQPIEKLQNRMKQEKKDIVKKFCETHLKNEFRETPIKIHAVENTSVEDAIIDTAKKLSPDLVILGMKDDHSHRGFFASNIANELLDRVNFPVMMIPNGIDYTCISTIVYATDFEQQDIIPITKLIEIVRPFEALIEIVHIYHTDTTTARERMEQFKNMLLEQVSYEDMTFKTIASDKIKSGIISVINSENASMLAMLERKHEFRLDNPFRKDLVKEIKTRVDIPVIAFSKRNTKTKEAVIA</sequence>
<comment type="caution">
    <text evidence="3">The sequence shown here is derived from an EMBL/GenBank/DDBJ whole genome shotgun (WGS) entry which is preliminary data.</text>
</comment>
<reference evidence="3 4" key="1">
    <citation type="journal article" date="2014" name="Genome Announc.">
        <title>Draft Genome Sequences of Marine Flavobacterium Algibacter lectus Strains SS8 and NR4.</title>
        <authorList>
            <person name="Takatani N."/>
            <person name="Nakanishi M."/>
            <person name="Meirelles P."/>
            <person name="Mino S."/>
            <person name="Suda W."/>
            <person name="Oshima K."/>
            <person name="Hattori M."/>
            <person name="Ohkuma M."/>
            <person name="Hosokawa M."/>
            <person name="Miyashita K."/>
            <person name="Thompson F.L."/>
            <person name="Niwa A."/>
            <person name="Sawabe T."/>
            <person name="Sawabe T."/>
        </authorList>
    </citation>
    <scope>NUCLEOTIDE SEQUENCE [LARGE SCALE GENOMIC DNA]</scope>
    <source>
        <strain evidence="3 4">JCM 19300</strain>
    </source>
</reference>
<comment type="similarity">
    <text evidence="1">Belongs to the universal stress protein A family.</text>
</comment>